<dbReference type="STRING" id="563192.HMPREF0179_02943"/>
<gene>
    <name evidence="2" type="ORF">HMPREF0179_02943</name>
</gene>
<organism evidence="2 3">
    <name type="scientific">Bilophila wadsworthia (strain 3_1_6)</name>
    <dbReference type="NCBI Taxonomy" id="563192"/>
    <lineage>
        <taxon>Bacteria</taxon>
        <taxon>Pseudomonadati</taxon>
        <taxon>Thermodesulfobacteriota</taxon>
        <taxon>Desulfovibrionia</taxon>
        <taxon>Desulfovibrionales</taxon>
        <taxon>Desulfovibrionaceae</taxon>
        <taxon>Bilophila</taxon>
    </lineage>
</organism>
<dbReference type="HOGENOM" id="CLU_066432_1_0_7"/>
<reference evidence="2 3" key="1">
    <citation type="submission" date="2010-10" db="EMBL/GenBank/DDBJ databases">
        <authorList>
            <consortium name="The Broad Institute Genome Sequencing Platform"/>
            <person name="Ward D."/>
            <person name="Earl A."/>
            <person name="Feldgarden M."/>
            <person name="Young S.K."/>
            <person name="Gargeya S."/>
            <person name="Zeng Q."/>
            <person name="Alvarado L."/>
            <person name="Berlin A."/>
            <person name="Bochicchio J."/>
            <person name="Chapman S.B."/>
            <person name="Chen Z."/>
            <person name="Freedman E."/>
            <person name="Gellesch M."/>
            <person name="Goldberg J."/>
            <person name="Griggs A."/>
            <person name="Gujja S."/>
            <person name="Heilman E."/>
            <person name="Heiman D."/>
            <person name="Howarth C."/>
            <person name="Mehta T."/>
            <person name="Neiman D."/>
            <person name="Pearson M."/>
            <person name="Roberts A."/>
            <person name="Saif S."/>
            <person name="Shea T."/>
            <person name="Shenoy N."/>
            <person name="Sisk P."/>
            <person name="Stolte C."/>
            <person name="Sykes S."/>
            <person name="White J."/>
            <person name="Yandava C."/>
            <person name="Allen-Vercoe E."/>
            <person name="Sibley C."/>
            <person name="Ambrose C.E."/>
            <person name="Strauss J."/>
            <person name="Daigneault M."/>
            <person name="Haas B."/>
            <person name="Nusbaum C."/>
            <person name="Birren B."/>
        </authorList>
    </citation>
    <scope>NUCLEOTIDE SEQUENCE [LARGE SCALE GENOMIC DNA]</scope>
    <source>
        <strain evidence="2 3">3_1_6</strain>
    </source>
</reference>
<accession>E5Y9S5</accession>
<sequence>MAVQSGSQVSTRLSDVPIVPEIATAAIILRSLNSNAFVNSGVMIRDPEADAFLTNNLGGKTFAPRYLGPLADDEPNISSDDPSEKSTPKKITGGKNKAVRQSLNQSWSSMDLTNTYLGLDITTAITNQIGDYWNTQENKRLLASLKGIIAADLATGSPVMTVDVTGKTGADALFNAEAFIDAQTTMGDMASSLTAVAVHSTVYATMKKLNLIDFIPASEGRVEIPTYQGLTVIQDDAMTYVPAVTGDSPSPAKYYTYLFGRGAVALGVGTPKTPFAIHRDEAAGNGGGEEIVHSRLEWIIHPQGFSFGLEETPTLAQLETASNWTRQYERKRIALAALITQG</sequence>
<dbReference type="RefSeq" id="WP_005029187.1">
    <property type="nucleotide sequence ID" value="NZ_KE150238.1"/>
</dbReference>
<dbReference type="OrthoDB" id="6440753at2"/>
<dbReference type="Proteomes" id="UP000006034">
    <property type="component" value="Unassembled WGS sequence"/>
</dbReference>
<evidence type="ECO:0000256" key="1">
    <source>
        <dbReference type="SAM" id="MobiDB-lite"/>
    </source>
</evidence>
<comment type="caution">
    <text evidence="2">The sequence shown here is derived from an EMBL/GenBank/DDBJ whole genome shotgun (WGS) entry which is preliminary data.</text>
</comment>
<dbReference type="AlphaFoldDB" id="E5Y9S5"/>
<evidence type="ECO:0000313" key="2">
    <source>
        <dbReference type="EMBL" id="EFV43202.1"/>
    </source>
</evidence>
<feature type="region of interest" description="Disordered" evidence="1">
    <location>
        <begin position="69"/>
        <end position="98"/>
    </location>
</feature>
<dbReference type="Pfam" id="PF20036">
    <property type="entry name" value="Gp13-like"/>
    <property type="match status" value="1"/>
</dbReference>
<reference evidence="2 3" key="2">
    <citation type="submission" date="2013-04" db="EMBL/GenBank/DDBJ databases">
        <title>The Genome Sequence of Bilophila wadsworthia 3_1_6.</title>
        <authorList>
            <consortium name="The Broad Institute Genomics Platform"/>
            <person name="Earl A."/>
            <person name="Ward D."/>
            <person name="Feldgarden M."/>
            <person name="Gevers D."/>
            <person name="Sibley C."/>
            <person name="Strauss J."/>
            <person name="Allen-Vercoe E."/>
            <person name="Walker B."/>
            <person name="Young S."/>
            <person name="Zeng Q."/>
            <person name="Gargeya S."/>
            <person name="Fitzgerald M."/>
            <person name="Haas B."/>
            <person name="Abouelleil A."/>
            <person name="Allen A.W."/>
            <person name="Alvarado L."/>
            <person name="Arachchi H.M."/>
            <person name="Berlin A.M."/>
            <person name="Chapman S.B."/>
            <person name="Gainer-Dewar J."/>
            <person name="Goldberg J."/>
            <person name="Griggs A."/>
            <person name="Gujja S."/>
            <person name="Hansen M."/>
            <person name="Howarth C."/>
            <person name="Imamovic A."/>
            <person name="Ireland A."/>
            <person name="Larimer J."/>
            <person name="McCowan C."/>
            <person name="Murphy C."/>
            <person name="Pearson M."/>
            <person name="Poon T.W."/>
            <person name="Priest M."/>
            <person name="Roberts A."/>
            <person name="Saif S."/>
            <person name="Shea T."/>
            <person name="Sisk P."/>
            <person name="Sykes S."/>
            <person name="Wortman J."/>
            <person name="Nusbaum C."/>
            <person name="Birren B."/>
        </authorList>
    </citation>
    <scope>NUCLEOTIDE SEQUENCE [LARGE SCALE GENOMIC DNA]</scope>
    <source>
        <strain evidence="2 3">3_1_6</strain>
    </source>
</reference>
<evidence type="ECO:0008006" key="4">
    <source>
        <dbReference type="Google" id="ProtNLM"/>
    </source>
</evidence>
<dbReference type="eggNOG" id="ENOG502Z97E">
    <property type="taxonomic scope" value="Bacteria"/>
</dbReference>
<name>E5Y9S5_BILW3</name>
<proteinExistence type="predicted"/>
<dbReference type="EMBL" id="ADCP02000001">
    <property type="protein sequence ID" value="EFV43202.1"/>
    <property type="molecule type" value="Genomic_DNA"/>
</dbReference>
<dbReference type="GeneID" id="78084670"/>
<protein>
    <recommendedName>
        <fullName evidence="4">Major capsid protein</fullName>
    </recommendedName>
</protein>
<evidence type="ECO:0000313" key="3">
    <source>
        <dbReference type="Proteomes" id="UP000006034"/>
    </source>
</evidence>
<keyword evidence="3" id="KW-1185">Reference proteome</keyword>
<dbReference type="InterPro" id="IPR045404">
    <property type="entry name" value="Gp13-like"/>
</dbReference>